<evidence type="ECO:0000313" key="3">
    <source>
        <dbReference type="Proteomes" id="UP000682877"/>
    </source>
</evidence>
<dbReference type="Proteomes" id="UP000682877">
    <property type="component" value="Chromosome 6"/>
</dbReference>
<name>A0A8S2AJT0_ARAAE</name>
<accession>A0A8S2AJT0</accession>
<dbReference type="PANTHER" id="PTHR31280">
    <property type="entry name" value="PROTEIN UNC-13 HOMOLOG"/>
    <property type="match status" value="1"/>
</dbReference>
<reference evidence="2" key="1">
    <citation type="submission" date="2021-01" db="EMBL/GenBank/DDBJ databases">
        <authorList>
            <person name="Bezrukov I."/>
        </authorList>
    </citation>
    <scope>NUCLEOTIDE SEQUENCE</scope>
</reference>
<protein>
    <submittedName>
        <fullName evidence="2">Uncharacterized protein</fullName>
    </submittedName>
</protein>
<dbReference type="InterPro" id="IPR008528">
    <property type="entry name" value="unc-13_homologue"/>
</dbReference>
<organism evidence="2 3">
    <name type="scientific">Arabidopsis arenosa</name>
    <name type="common">Sand rock-cress</name>
    <name type="synonym">Cardaminopsis arenosa</name>
    <dbReference type="NCBI Taxonomy" id="38785"/>
    <lineage>
        <taxon>Eukaryota</taxon>
        <taxon>Viridiplantae</taxon>
        <taxon>Streptophyta</taxon>
        <taxon>Embryophyta</taxon>
        <taxon>Tracheophyta</taxon>
        <taxon>Spermatophyta</taxon>
        <taxon>Magnoliopsida</taxon>
        <taxon>eudicotyledons</taxon>
        <taxon>Gunneridae</taxon>
        <taxon>Pentapetalae</taxon>
        <taxon>rosids</taxon>
        <taxon>malvids</taxon>
        <taxon>Brassicales</taxon>
        <taxon>Brassicaceae</taxon>
        <taxon>Camelineae</taxon>
        <taxon>Arabidopsis</taxon>
    </lineage>
</organism>
<evidence type="ECO:0000313" key="2">
    <source>
        <dbReference type="EMBL" id="CAE6086575.1"/>
    </source>
</evidence>
<gene>
    <name evidence="2" type="ORF">AARE701A_LOCUS14474</name>
</gene>
<evidence type="ECO:0000256" key="1">
    <source>
        <dbReference type="SAM" id="MobiDB-lite"/>
    </source>
</evidence>
<dbReference type="AlphaFoldDB" id="A0A8S2AJT0"/>
<sequence>MISSVFSSRRRDKSSSMGVHPESGSSNVPVVERDPMKLWKGMKQHGRNLDAVNTDASRSDSYPRIFKYSMPDCNYSMHYYDENNRVCSDGEFSDENNTFVSRFQAADYFSENASSSSRRMHQIFTVLVFSLLKFPMRSSELSALFCGIDNAFQVYTSHVIEELVQLARMIWFHLNLSLLVTRRIQQSGFFIARKELLESKQPDERRSINNAVPATTKLCVQLNTLHGWVASCTILDGGPSRVFEAVRRRCRGL</sequence>
<keyword evidence="3" id="KW-1185">Reference proteome</keyword>
<dbReference type="PANTHER" id="PTHR31280:SF2">
    <property type="entry name" value="PROTEIN UNC-13 HOMOLOG"/>
    <property type="match status" value="1"/>
</dbReference>
<feature type="region of interest" description="Disordered" evidence="1">
    <location>
        <begin position="1"/>
        <end position="31"/>
    </location>
</feature>
<dbReference type="EMBL" id="LR999456">
    <property type="protein sequence ID" value="CAE6086575.1"/>
    <property type="molecule type" value="Genomic_DNA"/>
</dbReference>
<proteinExistence type="predicted"/>